<dbReference type="PRINTS" id="PR00162">
    <property type="entry name" value="RIESKE"/>
</dbReference>
<dbReference type="InterPro" id="IPR037008">
    <property type="entry name" value="bc1_Rieske_TM_sf"/>
</dbReference>
<proteinExistence type="inferred from homology"/>
<feature type="domain" description="Rieske" evidence="12">
    <location>
        <begin position="133"/>
        <end position="235"/>
    </location>
</feature>
<evidence type="ECO:0000259" key="13">
    <source>
        <dbReference type="Pfam" id="PF02921"/>
    </source>
</evidence>
<feature type="domain" description="Cytochrome b-c1 complex subunit Rieske transmembrane" evidence="13">
    <location>
        <begin position="55"/>
        <end position="119"/>
    </location>
</feature>
<evidence type="ECO:0000256" key="7">
    <source>
        <dbReference type="ARBA" id="ARBA00023004"/>
    </source>
</evidence>
<accession>A0A9P0ATN4</accession>
<evidence type="ECO:0000256" key="6">
    <source>
        <dbReference type="ARBA" id="ARBA00022989"/>
    </source>
</evidence>
<dbReference type="Pfam" id="PF02921">
    <property type="entry name" value="UCR_TM"/>
    <property type="match status" value="1"/>
</dbReference>
<dbReference type="EMBL" id="OV121142">
    <property type="protein sequence ID" value="CAH0549360.1"/>
    <property type="molecule type" value="Genomic_DNA"/>
</dbReference>
<name>A0A9P0ATN4_BRAAE</name>
<dbReference type="CDD" id="cd03470">
    <property type="entry name" value="Rieske_cytochrome_bc1"/>
    <property type="match status" value="1"/>
</dbReference>
<sequence>MVVEKLLMNNLVKIVRNYSGTAQKITKIPNLSRVNMNSKQKYCVFGNVLQFRMAHTDIEVPNWDKYRRKGAKDPEVPTSCSEVKSKVFQYMLSGSAITVALYGLKAEALRYIMFMAASEEVLAMAKIEVKLAEIPEGKNVTFKWRGKPLFIKHRTQEDIKREQATQLSELRDPETDEQRCPKPEWLVVIGVCTHLGCIPIPDMGDYTGGYYCPCHGSHYDGAGRIRKGPAPTNLEIPVHVFNDDGILVVG</sequence>
<dbReference type="Gene3D" id="1.20.5.270">
    <property type="entry name" value="Ubiquinol cytochrome reductase, transmembrane domain"/>
    <property type="match status" value="1"/>
</dbReference>
<reference evidence="14" key="1">
    <citation type="submission" date="2021-12" db="EMBL/GenBank/DDBJ databases">
        <authorList>
            <person name="King R."/>
        </authorList>
    </citation>
    <scope>NUCLEOTIDE SEQUENCE</scope>
</reference>
<evidence type="ECO:0000256" key="9">
    <source>
        <dbReference type="ARBA" id="ARBA00023136"/>
    </source>
</evidence>
<dbReference type="Pfam" id="PF00355">
    <property type="entry name" value="Rieske"/>
    <property type="match status" value="1"/>
</dbReference>
<evidence type="ECO:0000313" key="15">
    <source>
        <dbReference type="Proteomes" id="UP001154078"/>
    </source>
</evidence>
<keyword evidence="4" id="KW-0001">2Fe-2S</keyword>
<keyword evidence="5" id="KW-0479">Metal-binding</keyword>
<evidence type="ECO:0000256" key="10">
    <source>
        <dbReference type="ARBA" id="ARBA00023157"/>
    </source>
</evidence>
<dbReference type="GO" id="GO:0016020">
    <property type="term" value="C:membrane"/>
    <property type="evidence" value="ECO:0007669"/>
    <property type="project" value="UniProtKB-SubCell"/>
</dbReference>
<dbReference type="Gene3D" id="2.102.10.10">
    <property type="entry name" value="Rieske [2Fe-2S] iron-sulphur domain"/>
    <property type="match status" value="1"/>
</dbReference>
<dbReference type="PANTHER" id="PTHR10134">
    <property type="entry name" value="CYTOCHROME B-C1 COMPLEX SUBUNIT RIESKE, MITOCHONDRIAL"/>
    <property type="match status" value="1"/>
</dbReference>
<keyword evidence="9" id="KW-0472">Membrane</keyword>
<evidence type="ECO:0000256" key="5">
    <source>
        <dbReference type="ARBA" id="ARBA00022723"/>
    </source>
</evidence>
<comment type="similarity">
    <text evidence="2">Belongs to the Rieske iron-sulfur protein family.</text>
</comment>
<dbReference type="Proteomes" id="UP001154078">
    <property type="component" value="Chromosome 11"/>
</dbReference>
<keyword evidence="7" id="KW-0408">Iron</keyword>
<evidence type="ECO:0000313" key="14">
    <source>
        <dbReference type="EMBL" id="CAH0549360.1"/>
    </source>
</evidence>
<evidence type="ECO:0008006" key="16">
    <source>
        <dbReference type="Google" id="ProtNLM"/>
    </source>
</evidence>
<dbReference type="NCBIfam" id="TIGR01416">
    <property type="entry name" value="Rieske_proteo"/>
    <property type="match status" value="1"/>
</dbReference>
<keyword evidence="6" id="KW-1133">Transmembrane helix</keyword>
<organism evidence="14 15">
    <name type="scientific">Brassicogethes aeneus</name>
    <name type="common">Rape pollen beetle</name>
    <name type="synonym">Meligethes aeneus</name>
    <dbReference type="NCBI Taxonomy" id="1431903"/>
    <lineage>
        <taxon>Eukaryota</taxon>
        <taxon>Metazoa</taxon>
        <taxon>Ecdysozoa</taxon>
        <taxon>Arthropoda</taxon>
        <taxon>Hexapoda</taxon>
        <taxon>Insecta</taxon>
        <taxon>Pterygota</taxon>
        <taxon>Neoptera</taxon>
        <taxon>Endopterygota</taxon>
        <taxon>Coleoptera</taxon>
        <taxon>Polyphaga</taxon>
        <taxon>Cucujiformia</taxon>
        <taxon>Nitidulidae</taxon>
        <taxon>Meligethinae</taxon>
        <taxon>Brassicogethes</taxon>
    </lineage>
</organism>
<dbReference type="InterPro" id="IPR014349">
    <property type="entry name" value="Rieske_Fe-S_prot"/>
</dbReference>
<dbReference type="InterPro" id="IPR004192">
    <property type="entry name" value="Rieske_TM"/>
</dbReference>
<dbReference type="AlphaFoldDB" id="A0A9P0ATN4"/>
<keyword evidence="10" id="KW-1015">Disulfide bond</keyword>
<dbReference type="GO" id="GO:0051537">
    <property type="term" value="F:2 iron, 2 sulfur cluster binding"/>
    <property type="evidence" value="ECO:0007669"/>
    <property type="project" value="UniProtKB-KW"/>
</dbReference>
<dbReference type="InterPro" id="IPR017941">
    <property type="entry name" value="Rieske_2Fe-2S"/>
</dbReference>
<comment type="cofactor">
    <cofactor evidence="11">
        <name>[2Fe-2S] cluster</name>
        <dbReference type="ChEBI" id="CHEBI:190135"/>
    </cofactor>
</comment>
<dbReference type="OrthoDB" id="1637982at2759"/>
<protein>
    <recommendedName>
        <fullName evidence="16">Cytochrome b-c1 complex subunit Rieske, mitochondrial</fullName>
    </recommendedName>
</protein>
<dbReference type="SUPFAM" id="SSF50022">
    <property type="entry name" value="ISP domain"/>
    <property type="match status" value="1"/>
</dbReference>
<evidence type="ECO:0000256" key="3">
    <source>
        <dbReference type="ARBA" id="ARBA00022692"/>
    </source>
</evidence>
<evidence type="ECO:0000256" key="4">
    <source>
        <dbReference type="ARBA" id="ARBA00022714"/>
    </source>
</evidence>
<evidence type="ECO:0000256" key="1">
    <source>
        <dbReference type="ARBA" id="ARBA00004167"/>
    </source>
</evidence>
<evidence type="ECO:0000259" key="12">
    <source>
        <dbReference type="Pfam" id="PF00355"/>
    </source>
</evidence>
<dbReference type="SUPFAM" id="SSF81502">
    <property type="entry name" value="ISP transmembrane anchor"/>
    <property type="match status" value="1"/>
</dbReference>
<evidence type="ECO:0000256" key="8">
    <source>
        <dbReference type="ARBA" id="ARBA00023014"/>
    </source>
</evidence>
<keyword evidence="8" id="KW-0411">Iron-sulfur</keyword>
<evidence type="ECO:0000256" key="2">
    <source>
        <dbReference type="ARBA" id="ARBA00010651"/>
    </source>
</evidence>
<dbReference type="GO" id="GO:0046872">
    <property type="term" value="F:metal ion binding"/>
    <property type="evidence" value="ECO:0007669"/>
    <property type="project" value="UniProtKB-KW"/>
</dbReference>
<dbReference type="InterPro" id="IPR005805">
    <property type="entry name" value="Rieske_Fe-S_prot_C"/>
</dbReference>
<keyword evidence="15" id="KW-1185">Reference proteome</keyword>
<keyword evidence="3" id="KW-0812">Transmembrane</keyword>
<dbReference type="FunFam" id="2.102.10.10:FF:000001">
    <property type="entry name" value="Cytochrome b-c1 complex subunit Rieske, mitochondrial"/>
    <property type="match status" value="1"/>
</dbReference>
<evidence type="ECO:0000256" key="11">
    <source>
        <dbReference type="ARBA" id="ARBA00034078"/>
    </source>
</evidence>
<dbReference type="InterPro" id="IPR036922">
    <property type="entry name" value="Rieske_2Fe-2S_sf"/>
</dbReference>
<comment type="subcellular location">
    <subcellularLocation>
        <location evidence="1">Membrane</location>
        <topology evidence="1">Single-pass membrane protein</topology>
    </subcellularLocation>
</comment>
<gene>
    <name evidence="14" type="ORF">MELIAE_LOCUS2530</name>
</gene>
<dbReference type="GO" id="GO:0008121">
    <property type="term" value="F:quinol-cytochrome-c reductase activity"/>
    <property type="evidence" value="ECO:0007669"/>
    <property type="project" value="InterPro"/>
</dbReference>
<dbReference type="InterPro" id="IPR006317">
    <property type="entry name" value="Ubiquinol_cyt_c_Rdtase_Fe-S-su"/>
</dbReference>